<protein>
    <submittedName>
        <fullName evidence="3">Transcriptional regulator</fullName>
    </submittedName>
</protein>
<evidence type="ECO:0000259" key="2">
    <source>
        <dbReference type="Pfam" id="PF04993"/>
    </source>
</evidence>
<dbReference type="KEGG" id="rhy:RD110_16360"/>
<proteinExistence type="predicted"/>
<sequence>MSAFVQSLHEVFEGMGRIQARRMFGGHGIYHEGRMFALVVRETLYLKADAQTAGFFDALDLPAFSYERQGRITAMSYRQAPADVFEDRSEAALWGRRAWEAALRSGKPPKPGRAAPPSSRQSAGRST</sequence>
<dbReference type="AlphaFoldDB" id="A0A1P8JXV9"/>
<dbReference type="SUPFAM" id="SSF159894">
    <property type="entry name" value="YgaC/TfoX-N like"/>
    <property type="match status" value="1"/>
</dbReference>
<evidence type="ECO:0000256" key="1">
    <source>
        <dbReference type="SAM" id="MobiDB-lite"/>
    </source>
</evidence>
<reference evidence="3 4" key="1">
    <citation type="submission" date="2017-01" db="EMBL/GenBank/DDBJ databases">
        <authorList>
            <person name="Mah S.A."/>
            <person name="Swanson W.J."/>
            <person name="Moy G.W."/>
            <person name="Vacquier V.D."/>
        </authorList>
    </citation>
    <scope>NUCLEOTIDE SEQUENCE [LARGE SCALE GENOMIC DNA]</scope>
    <source>
        <strain evidence="3 4">DCY110</strain>
    </source>
</reference>
<dbReference type="STRING" id="1842727.RD110_16360"/>
<dbReference type="OrthoDB" id="8687154at2"/>
<dbReference type="Proteomes" id="UP000186609">
    <property type="component" value="Chromosome"/>
</dbReference>
<evidence type="ECO:0000313" key="3">
    <source>
        <dbReference type="EMBL" id="APW38575.1"/>
    </source>
</evidence>
<dbReference type="EMBL" id="CP019236">
    <property type="protein sequence ID" value="APW38575.1"/>
    <property type="molecule type" value="Genomic_DNA"/>
</dbReference>
<evidence type="ECO:0000313" key="4">
    <source>
        <dbReference type="Proteomes" id="UP000186609"/>
    </source>
</evidence>
<name>A0A1P8JXV9_9BURK</name>
<keyword evidence="4" id="KW-1185">Reference proteome</keyword>
<feature type="domain" description="TfoX N-terminal" evidence="2">
    <location>
        <begin position="11"/>
        <end position="102"/>
    </location>
</feature>
<dbReference type="RefSeq" id="WP_076200454.1">
    <property type="nucleotide sequence ID" value="NZ_CP019236.1"/>
</dbReference>
<dbReference type="Pfam" id="PF04993">
    <property type="entry name" value="TfoX_N"/>
    <property type="match status" value="1"/>
</dbReference>
<dbReference type="InterPro" id="IPR007076">
    <property type="entry name" value="TfoX_N"/>
</dbReference>
<dbReference type="PANTHER" id="PTHR36121:SF1">
    <property type="entry name" value="PROTEIN SXY"/>
    <property type="match status" value="1"/>
</dbReference>
<accession>A0A1P8JXV9</accession>
<organism evidence="3 4">
    <name type="scientific">Rhodoferax koreensis</name>
    <dbReference type="NCBI Taxonomy" id="1842727"/>
    <lineage>
        <taxon>Bacteria</taxon>
        <taxon>Pseudomonadati</taxon>
        <taxon>Pseudomonadota</taxon>
        <taxon>Betaproteobacteria</taxon>
        <taxon>Burkholderiales</taxon>
        <taxon>Comamonadaceae</taxon>
        <taxon>Rhodoferax</taxon>
    </lineage>
</organism>
<gene>
    <name evidence="3" type="ORF">RD110_16360</name>
</gene>
<dbReference type="PANTHER" id="PTHR36121">
    <property type="entry name" value="PROTEIN SXY"/>
    <property type="match status" value="1"/>
</dbReference>
<feature type="region of interest" description="Disordered" evidence="1">
    <location>
        <begin position="102"/>
        <end position="127"/>
    </location>
</feature>
<dbReference type="Gene3D" id="3.30.1460.30">
    <property type="entry name" value="YgaC/TfoX-N like chaperone"/>
    <property type="match status" value="1"/>
</dbReference>
<dbReference type="InterPro" id="IPR047525">
    <property type="entry name" value="TfoX-like"/>
</dbReference>